<feature type="region of interest" description="Disordered" evidence="1">
    <location>
        <begin position="551"/>
        <end position="609"/>
    </location>
</feature>
<feature type="compositionally biased region" description="Gly residues" evidence="1">
    <location>
        <begin position="86"/>
        <end position="98"/>
    </location>
</feature>
<evidence type="ECO:0000313" key="2">
    <source>
        <dbReference type="EMBL" id="CAC5428989.1"/>
    </source>
</evidence>
<accession>A0A6J8F7C3</accession>
<name>A0A6J8F7C3_LEIDO</name>
<feature type="region of interest" description="Disordered" evidence="1">
    <location>
        <begin position="2046"/>
        <end position="2069"/>
    </location>
</feature>
<organism evidence="2 3">
    <name type="scientific">Leishmania donovani</name>
    <dbReference type="NCBI Taxonomy" id="5661"/>
    <lineage>
        <taxon>Eukaryota</taxon>
        <taxon>Discoba</taxon>
        <taxon>Euglenozoa</taxon>
        <taxon>Kinetoplastea</taxon>
        <taxon>Metakinetoplastina</taxon>
        <taxon>Trypanosomatida</taxon>
        <taxon>Trypanosomatidae</taxon>
        <taxon>Leishmaniinae</taxon>
        <taxon>Leishmania</taxon>
    </lineage>
</organism>
<feature type="compositionally biased region" description="Polar residues" evidence="1">
    <location>
        <begin position="139"/>
        <end position="151"/>
    </location>
</feature>
<feature type="compositionally biased region" description="Polar residues" evidence="1">
    <location>
        <begin position="1350"/>
        <end position="1365"/>
    </location>
</feature>
<gene>
    <name evidence="2" type="ORF">LDHU3_16.1560</name>
</gene>
<feature type="compositionally biased region" description="Low complexity" evidence="1">
    <location>
        <begin position="258"/>
        <end position="272"/>
    </location>
</feature>
<feature type="compositionally biased region" description="Polar residues" evidence="1">
    <location>
        <begin position="576"/>
        <end position="587"/>
    </location>
</feature>
<feature type="compositionally biased region" description="Polar residues" evidence="1">
    <location>
        <begin position="420"/>
        <end position="441"/>
    </location>
</feature>
<feature type="region of interest" description="Disordered" evidence="1">
    <location>
        <begin position="412"/>
        <end position="449"/>
    </location>
</feature>
<feature type="compositionally biased region" description="Basic and acidic residues" evidence="1">
    <location>
        <begin position="1501"/>
        <end position="1521"/>
    </location>
</feature>
<feature type="compositionally biased region" description="Low complexity" evidence="1">
    <location>
        <begin position="1978"/>
        <end position="1991"/>
    </location>
</feature>
<feature type="region of interest" description="Disordered" evidence="1">
    <location>
        <begin position="1388"/>
        <end position="1408"/>
    </location>
</feature>
<feature type="compositionally biased region" description="Basic residues" evidence="1">
    <location>
        <begin position="983"/>
        <end position="994"/>
    </location>
</feature>
<proteinExistence type="predicted"/>
<feature type="compositionally biased region" description="Basic and acidic residues" evidence="1">
    <location>
        <begin position="485"/>
        <end position="494"/>
    </location>
</feature>
<feature type="region of interest" description="Disordered" evidence="1">
    <location>
        <begin position="1233"/>
        <end position="1286"/>
    </location>
</feature>
<evidence type="ECO:0000313" key="3">
    <source>
        <dbReference type="Proteomes" id="UP000601710"/>
    </source>
</evidence>
<feature type="compositionally biased region" description="Basic residues" evidence="1">
    <location>
        <begin position="1865"/>
        <end position="1874"/>
    </location>
</feature>
<protein>
    <submittedName>
        <fullName evidence="2">Hypothetical_protein_conserved</fullName>
    </submittedName>
</protein>
<feature type="region of interest" description="Disordered" evidence="1">
    <location>
        <begin position="244"/>
        <end position="343"/>
    </location>
</feature>
<feature type="region of interest" description="Disordered" evidence="1">
    <location>
        <begin position="1971"/>
        <end position="1991"/>
    </location>
</feature>
<feature type="region of interest" description="Disordered" evidence="1">
    <location>
        <begin position="1311"/>
        <end position="1369"/>
    </location>
</feature>
<feature type="region of interest" description="Disordered" evidence="1">
    <location>
        <begin position="1865"/>
        <end position="1889"/>
    </location>
</feature>
<dbReference type="EMBL" id="LR812636">
    <property type="protein sequence ID" value="CAC5428989.1"/>
    <property type="molecule type" value="Genomic_DNA"/>
</dbReference>
<feature type="compositionally biased region" description="Polar residues" evidence="1">
    <location>
        <begin position="1451"/>
        <end position="1460"/>
    </location>
</feature>
<feature type="compositionally biased region" description="Basic and acidic residues" evidence="1">
    <location>
        <begin position="995"/>
        <end position="1005"/>
    </location>
</feature>
<dbReference type="VEuPathDB" id="TriTrypDB:LdBPK_161290.1"/>
<feature type="compositionally biased region" description="Polar residues" evidence="1">
    <location>
        <begin position="1274"/>
        <end position="1286"/>
    </location>
</feature>
<sequence length="2170" mass="230796">MGCANEKLHAQQIAYQRDFLGACWNSVLGEDEAKEYLASRWMGVSRQVMGLYTNNHCFTVHTLRKEEETAAADPSKALGDLTGARPGVGGSIGVGSGGRQRSPSVSVGASPHAGSPPASPNSPLPVIKPSPCAPASGSFPKTTRYGQSGSNGAPYPANADAELSMVNARVAAAGKTKSANSGTLRTVMKDAIQLEKAAHSHHPYLRRHELSVYGGVVFRCAPAHRLYHRISFVPEARAKRLNDAPVSAAAGTRQDQQPASTPPSTSSVVAAPGRALSSRKRSRSSLETSGRAVKHSPLREGDGGSVEDMPALQLGSTLARHTTSSGADWETDDPLSASNNYPIEDRDVDGVAATRPPVIIGSITAMELQALPPNAELCFGGWLYVSLQDEQERLRRSLARYEKRRHRRAAAREAAIASSPMASSTWPTPSTFCKDSLSPGQSPGGRQYSSVGCGTVEGASNGGEAPLLRTSVVAQSMSAPRRLWQRRDSSDEMITRSQRPTAAAAAPPSPLGVVQEDTSAPPPADVSPQFSPNKALGDAVIADTEDVAHATAPMLDTTPAAEAANSRADGKEEEQPVQNTPRLSAAQSEERAAPAMKTAAALPPPQSQPSLAMTRPLNLSCNVRSAVASSAHSLLRATDESHKRVIKVPPQQPTPMLSISPLSPLRCTGKYAQEAMEAEALVASWLPYAYVVIAVPMYECSLVPTAFHTALIRRKAVSLNLADAQSRQAYGVGCITAARYGGVMVVEYREKISEDDDAEWIDELLRVGRASQQKYGEAGAKSDGTSTPDLAASAAAGMSTSSVRHLSRTVAHHARAEKLHRIKSCIWHKLRRQGLYVILASTRMADRRHRQQRAFVASELSRVFQASASWLGAPATSVPAHLKGRKSRHSAALAACASATTGDEYEDVDGIGCDYYAADMNGVVDYDSLDDNSDSDSRNSRTGRASRSSSGSIGESAAARNGGEGGGRRHSLWSKLPLPGGSKNHRHRRRHRYHDSRGGGDDDAQRKRHHSNHFGLGGQQRDGSGRLGPTAANPCLWAEPNYDDDFLLRGTYRQIGGMKYLDVVALIDGCPVSELVQGIKRWVVNLLSMPIKARPLCLYLQRYEGIASSLQLLSTQLASAALASSVASGHLVAPMNLSFHASGGTGLEAASFVSQQHAEAMGGAASTGSFSAASVLMNASATASTILRGVPYNTYYRGPLDPVVRAVMSPEVESMIAACHTRQLPEVLRSPQLPAPHAVTSDGATDAGSLPRLPPPASVARRGSRDDPRSSSGHTSLTPQFLQSLSSSDVKRVVPVQAGVEVAAQVLCSPRLSTPRSPTTPHTGRPLCADPSPNPSASPALLLRKEQHETPTGSAAVQSSTTHVDPTSASLLPSAPLPAALLLRTADTAPPKHTSAGPSSESSECPLCDDSLQNDSAVGNNFTAANGRALAAAATASVVPGDSIGNPTGDGVTNGSSASPTVIDPLTAPPLLQDDWKQRETPSSRSQCFSVAASKGGATGDDTRPDGAADAEKPRCVRDSDDNASTGLRSMLDHTHYPGQRSLPERSETMAAAVARCYSSSGDDGASDDVDSDAAARRKAGGTACAGAEEEEASYGEREWQLADRELRALKSELDEMHYLVSTAHSELLQRLEESSQLGAIFLPHTRPDQVDLSLLTLKMMRQYPEEVPVKEIHTDWVPMLMSLLTISRDSLFCCAGDGGDTLGFLRTYNNAVTQSDACDADKRRELCDAGTTKYTIDPLPPLPAPRLLHDIVIAPQPIRLAKEVLREVKRVGMDETGLSFAFSGGSLGVLAGVLYYYTDFLRAKYRSGVAAAGRWSKEAGATVQDVLARDGYNVVLRRIWIWGVIPDSIERKSGITSAVAKTKQLLRGKPRRRDRADSANSTESTSTRCAEDANYVVTNTTGLGSGGARVRGQPFRSAEAYALYDAVLHYLRTLEELYTEHHGNAFIASQGAMKRRSVLMAWRRSKGGPDAAATAYENGGESNGASGSAAAASPAAGELVPKFEICVATNYYYKEMMEEARQPRAPARRSSSLLYTSGSLHHTLSETSRYKRLSATVPPPPAASSSAASGTVNVAVDGRNALAAIPPRLQAGSAGSRAKAAKEAAERAQQPLEQPYCGGEETVRRKAPQRHAVKKIFGFLTEHYEQWRARHSDDPAANALAKRVHISIK</sequence>
<feature type="region of interest" description="Disordered" evidence="1">
    <location>
        <begin position="71"/>
        <end position="153"/>
    </location>
</feature>
<feature type="compositionally biased region" description="Low complexity" evidence="1">
    <location>
        <begin position="940"/>
        <end position="961"/>
    </location>
</feature>
<dbReference type="VEuPathDB" id="TriTrypDB:LDHU3_16.1560"/>
<feature type="compositionally biased region" description="Low complexity" evidence="1">
    <location>
        <begin position="1311"/>
        <end position="1342"/>
    </location>
</feature>
<feature type="region of interest" description="Disordered" evidence="1">
    <location>
        <begin position="1439"/>
        <end position="1548"/>
    </location>
</feature>
<feature type="compositionally biased region" description="Pro residues" evidence="1">
    <location>
        <begin position="117"/>
        <end position="132"/>
    </location>
</feature>
<dbReference type="Proteomes" id="UP000601710">
    <property type="component" value="Chromosome 16"/>
</dbReference>
<evidence type="ECO:0000256" key="1">
    <source>
        <dbReference type="SAM" id="MobiDB-lite"/>
    </source>
</evidence>
<feature type="region of interest" description="Disordered" evidence="1">
    <location>
        <begin position="927"/>
        <end position="1028"/>
    </location>
</feature>
<feature type="compositionally biased region" description="Polar residues" evidence="1">
    <location>
        <begin position="314"/>
        <end position="326"/>
    </location>
</feature>
<reference evidence="2" key="1">
    <citation type="submission" date="2020-06" db="EMBL/GenBank/DDBJ databases">
        <authorList>
            <person name="Camacho E."/>
            <person name="Gonzalez-de la Fuente S."/>
            <person name="Rastrojo A."/>
            <person name="Peiro-Pastor R."/>
            <person name="Solana JC."/>
            <person name="Tabera L."/>
            <person name="Gamarro F."/>
            <person name="Carrasco-Ramiro F."/>
            <person name="Requena JM."/>
            <person name="Aguado B."/>
        </authorList>
    </citation>
    <scope>NUCLEOTIDE SEQUENCE</scope>
</reference>
<feature type="region of interest" description="Disordered" evidence="1">
    <location>
        <begin position="476"/>
        <end position="533"/>
    </location>
</feature>
<feature type="compositionally biased region" description="Polar residues" evidence="1">
    <location>
        <begin position="1879"/>
        <end position="1889"/>
    </location>
</feature>
<dbReference type="VEuPathDB" id="TriTrypDB:LdCL_160018100"/>